<proteinExistence type="predicted"/>
<dbReference type="InterPro" id="IPR009061">
    <property type="entry name" value="DNA-bd_dom_put_sf"/>
</dbReference>
<organism evidence="2">
    <name type="scientific">uncultured Dysgonomonas sp</name>
    <dbReference type="NCBI Taxonomy" id="206096"/>
    <lineage>
        <taxon>Bacteria</taxon>
        <taxon>Pseudomonadati</taxon>
        <taxon>Bacteroidota</taxon>
        <taxon>Bacteroidia</taxon>
        <taxon>Bacteroidales</taxon>
        <taxon>Dysgonomonadaceae</taxon>
        <taxon>Dysgonomonas</taxon>
        <taxon>environmental samples</taxon>
    </lineage>
</organism>
<dbReference type="PANTHER" id="PTHR34585">
    <property type="match status" value="1"/>
</dbReference>
<evidence type="ECO:0000313" key="2">
    <source>
        <dbReference type="EMBL" id="SBV91137.1"/>
    </source>
</evidence>
<evidence type="ECO:0000259" key="1">
    <source>
        <dbReference type="Pfam" id="PF12728"/>
    </source>
</evidence>
<dbReference type="SUPFAM" id="SSF46955">
    <property type="entry name" value="Putative DNA-binding domain"/>
    <property type="match status" value="1"/>
</dbReference>
<protein>
    <recommendedName>
        <fullName evidence="1">Helix-turn-helix domain-containing protein</fullName>
    </recommendedName>
</protein>
<reference evidence="2" key="1">
    <citation type="submission" date="2016-04" db="EMBL/GenBank/DDBJ databases">
        <authorList>
            <person name="Evans L.H."/>
            <person name="Alamgir A."/>
            <person name="Owens N."/>
            <person name="Weber N.D."/>
            <person name="Virtaneva K."/>
            <person name="Barbian K."/>
            <person name="Babar A."/>
            <person name="Rosenke K."/>
        </authorList>
    </citation>
    <scope>NUCLEOTIDE SEQUENCE</scope>
    <source>
        <strain evidence="2">86-2</strain>
    </source>
</reference>
<gene>
    <name evidence="2" type="ORF">KL86DYS2_10130</name>
</gene>
<dbReference type="EMBL" id="FLUL01000001">
    <property type="protein sequence ID" value="SBV91137.1"/>
    <property type="molecule type" value="Genomic_DNA"/>
</dbReference>
<dbReference type="PANTHER" id="PTHR34585:SF22">
    <property type="entry name" value="HELIX-TURN-HELIX DOMAIN-CONTAINING PROTEIN"/>
    <property type="match status" value="1"/>
</dbReference>
<accession>A0A212IVB3</accession>
<name>A0A212IVB3_9BACT</name>
<dbReference type="Pfam" id="PF12728">
    <property type="entry name" value="HTH_17"/>
    <property type="match status" value="1"/>
</dbReference>
<dbReference type="AlphaFoldDB" id="A0A212IVB3"/>
<dbReference type="InterPro" id="IPR041657">
    <property type="entry name" value="HTH_17"/>
</dbReference>
<feature type="domain" description="Helix-turn-helix" evidence="1">
    <location>
        <begin position="43"/>
        <end position="91"/>
    </location>
</feature>
<sequence>MEDNNLQEWLLAWFEQFMGRFDRLDKFMDIMSGRHNVLNGERLLDNQDLCQLLNVSKRTLQRYRSAGELTYITIHHKIFYTEKNVEKFIRDHFSKGDNNSETELEPEPSS</sequence>